<organism evidence="2 3">
    <name type="scientific">Helianthus annuus</name>
    <name type="common">Common sunflower</name>
    <dbReference type="NCBI Taxonomy" id="4232"/>
    <lineage>
        <taxon>Eukaryota</taxon>
        <taxon>Viridiplantae</taxon>
        <taxon>Streptophyta</taxon>
        <taxon>Embryophyta</taxon>
        <taxon>Tracheophyta</taxon>
        <taxon>Spermatophyta</taxon>
        <taxon>Magnoliopsida</taxon>
        <taxon>eudicotyledons</taxon>
        <taxon>Gunneridae</taxon>
        <taxon>Pentapetalae</taxon>
        <taxon>asterids</taxon>
        <taxon>campanulids</taxon>
        <taxon>Asterales</taxon>
        <taxon>Asteraceae</taxon>
        <taxon>Asteroideae</taxon>
        <taxon>Heliantheae alliance</taxon>
        <taxon>Heliantheae</taxon>
        <taxon>Helianthus</taxon>
    </lineage>
</organism>
<accession>A0A251V5G7</accession>
<reference evidence="2" key="2">
    <citation type="submission" date="2017-02" db="EMBL/GenBank/DDBJ databases">
        <title>Sunflower complete genome.</title>
        <authorList>
            <person name="Langlade N."/>
            <person name="Munos S."/>
        </authorList>
    </citation>
    <scope>NUCLEOTIDE SEQUENCE [LARGE SCALE GENOMIC DNA]</scope>
    <source>
        <tissue evidence="2">Leaves</tissue>
    </source>
</reference>
<proteinExistence type="predicted"/>
<keyword evidence="3" id="KW-1185">Reference proteome</keyword>
<sequence length="206" mass="24910">MPAKHHLRLLLHHMKPSHLQPPHQTLRLNLNKLTHPHRLHPRPNQRLPPRRHTPPAVLHRRHYLRQQYEHLNTPHPVTSTYINRFQRLQHRRVQFQTVNHRLPEHRRRSESVQFRVNAHCNLRRNSPEISYKFRSDTSENVRNYGGDPHRRWINLPSLGLLRHRFQKRRPLTAEADVEIDDVDIHRTVRCIKDRLIGGETGEHRDR</sequence>
<reference evidence="1" key="3">
    <citation type="submission" date="2020-06" db="EMBL/GenBank/DDBJ databases">
        <title>Helianthus annuus Genome sequencing and assembly Release 2.</title>
        <authorList>
            <person name="Gouzy J."/>
            <person name="Langlade N."/>
            <person name="Munos S."/>
        </authorList>
    </citation>
    <scope>NUCLEOTIDE SEQUENCE</scope>
    <source>
        <tissue evidence="1">Leaves</tissue>
    </source>
</reference>
<evidence type="ECO:0000313" key="2">
    <source>
        <dbReference type="EMBL" id="OTG30857.1"/>
    </source>
</evidence>
<dbReference type="EMBL" id="MNCJ02000324">
    <property type="protein sequence ID" value="KAF5791379.1"/>
    <property type="molecule type" value="Genomic_DNA"/>
</dbReference>
<name>A0A251V5G7_HELAN</name>
<dbReference type="Gramene" id="mRNA:HanXRQr2_Chr09g0394071">
    <property type="protein sequence ID" value="mRNA:HanXRQr2_Chr09g0394071"/>
    <property type="gene ID" value="HanXRQr2_Chr09g0394071"/>
</dbReference>
<dbReference type="Proteomes" id="UP000215914">
    <property type="component" value="Chromosome 3"/>
</dbReference>
<dbReference type="AlphaFoldDB" id="A0A251V5G7"/>
<gene>
    <name evidence="2" type="ORF">HannXRQ_Chr03g0069081</name>
    <name evidence="1" type="ORF">HanXRQr2_Chr09g0394071</name>
</gene>
<evidence type="ECO:0000313" key="1">
    <source>
        <dbReference type="EMBL" id="KAF5791379.1"/>
    </source>
</evidence>
<protein>
    <submittedName>
        <fullName evidence="2">Uncharacterized protein</fullName>
    </submittedName>
</protein>
<dbReference type="EMBL" id="CM007892">
    <property type="protein sequence ID" value="OTG30857.1"/>
    <property type="molecule type" value="Genomic_DNA"/>
</dbReference>
<evidence type="ECO:0000313" key="3">
    <source>
        <dbReference type="Proteomes" id="UP000215914"/>
    </source>
</evidence>
<reference evidence="1 3" key="1">
    <citation type="journal article" date="2017" name="Nature">
        <title>The sunflower genome provides insights into oil metabolism, flowering and Asterid evolution.</title>
        <authorList>
            <person name="Badouin H."/>
            <person name="Gouzy J."/>
            <person name="Grassa C.J."/>
            <person name="Murat F."/>
            <person name="Staton S.E."/>
            <person name="Cottret L."/>
            <person name="Lelandais-Briere C."/>
            <person name="Owens G.L."/>
            <person name="Carrere S."/>
            <person name="Mayjonade B."/>
            <person name="Legrand L."/>
            <person name="Gill N."/>
            <person name="Kane N.C."/>
            <person name="Bowers J.E."/>
            <person name="Hubner S."/>
            <person name="Bellec A."/>
            <person name="Berard A."/>
            <person name="Berges H."/>
            <person name="Blanchet N."/>
            <person name="Boniface M.C."/>
            <person name="Brunel D."/>
            <person name="Catrice O."/>
            <person name="Chaidir N."/>
            <person name="Claudel C."/>
            <person name="Donnadieu C."/>
            <person name="Faraut T."/>
            <person name="Fievet G."/>
            <person name="Helmstetter N."/>
            <person name="King M."/>
            <person name="Knapp S.J."/>
            <person name="Lai Z."/>
            <person name="Le Paslier M.C."/>
            <person name="Lippi Y."/>
            <person name="Lorenzon L."/>
            <person name="Mandel J.R."/>
            <person name="Marage G."/>
            <person name="Marchand G."/>
            <person name="Marquand E."/>
            <person name="Bret-Mestries E."/>
            <person name="Morien E."/>
            <person name="Nambeesan S."/>
            <person name="Nguyen T."/>
            <person name="Pegot-Espagnet P."/>
            <person name="Pouilly N."/>
            <person name="Raftis F."/>
            <person name="Sallet E."/>
            <person name="Schiex T."/>
            <person name="Thomas J."/>
            <person name="Vandecasteele C."/>
            <person name="Vares D."/>
            <person name="Vear F."/>
            <person name="Vautrin S."/>
            <person name="Crespi M."/>
            <person name="Mangin B."/>
            <person name="Burke J.M."/>
            <person name="Salse J."/>
            <person name="Munos S."/>
            <person name="Vincourt P."/>
            <person name="Rieseberg L.H."/>
            <person name="Langlade N.B."/>
        </authorList>
    </citation>
    <scope>NUCLEOTIDE SEQUENCE [LARGE SCALE GENOMIC DNA]</scope>
    <source>
        <strain evidence="3">cv. SF193</strain>
        <tissue evidence="1">Leaves</tissue>
    </source>
</reference>
<dbReference type="InParanoid" id="A0A251V5G7"/>